<reference evidence="2" key="1">
    <citation type="submission" date="2018-05" db="EMBL/GenBank/DDBJ databases">
        <authorList>
            <person name="Lanie J.A."/>
            <person name="Ng W.-L."/>
            <person name="Kazmierczak K.M."/>
            <person name="Andrzejewski T.M."/>
            <person name="Davidsen T.M."/>
            <person name="Wayne K.J."/>
            <person name="Tettelin H."/>
            <person name="Glass J.I."/>
            <person name="Rusch D."/>
            <person name="Podicherti R."/>
            <person name="Tsui H.-C.T."/>
            <person name="Winkler M.E."/>
        </authorList>
    </citation>
    <scope>NUCLEOTIDE SEQUENCE</scope>
</reference>
<evidence type="ECO:0000313" key="2">
    <source>
        <dbReference type="EMBL" id="SVB00420.1"/>
    </source>
</evidence>
<proteinExistence type="predicted"/>
<dbReference type="PANTHER" id="PTHR11596">
    <property type="entry name" value="ALKALINE PHOSPHATASE"/>
    <property type="match status" value="1"/>
</dbReference>
<name>A0A382AFT6_9ZZZZ</name>
<dbReference type="SMART" id="SM00098">
    <property type="entry name" value="alkPPc"/>
    <property type="match status" value="1"/>
</dbReference>
<dbReference type="PANTHER" id="PTHR11596:SF5">
    <property type="entry name" value="ALKALINE PHOSPHATASE"/>
    <property type="match status" value="1"/>
</dbReference>
<organism evidence="2">
    <name type="scientific">marine metagenome</name>
    <dbReference type="NCBI Taxonomy" id="408172"/>
    <lineage>
        <taxon>unclassified sequences</taxon>
        <taxon>metagenomes</taxon>
        <taxon>ecological metagenomes</taxon>
    </lineage>
</organism>
<feature type="non-terminal residue" evidence="2">
    <location>
        <position position="161"/>
    </location>
</feature>
<dbReference type="SUPFAM" id="SSF53649">
    <property type="entry name" value="Alkaline phosphatase-like"/>
    <property type="match status" value="1"/>
</dbReference>
<sequence length="161" mass="17136">MTFFLAAVFSVTGCVDAPLEPERNKNVILFLGDGMGVSTVTAARIFEGQLMGGSGEENFLSFEEFPHVALIKTYNVDGQVPDSAGTMTAIMTGKKARLGAISVGPAADRDDCEAGLTHSLPTLLEELEDKGYRTGIISTARITHATPAATYAHSPDRNWEA</sequence>
<dbReference type="Pfam" id="PF00245">
    <property type="entry name" value="Alk_phosphatase"/>
    <property type="match status" value="1"/>
</dbReference>
<dbReference type="CDD" id="cd16012">
    <property type="entry name" value="ALP"/>
    <property type="match status" value="1"/>
</dbReference>
<dbReference type="InterPro" id="IPR017850">
    <property type="entry name" value="Alkaline_phosphatase_core_sf"/>
</dbReference>
<dbReference type="GO" id="GO:0004035">
    <property type="term" value="F:alkaline phosphatase activity"/>
    <property type="evidence" value="ECO:0007669"/>
    <property type="project" value="TreeGrafter"/>
</dbReference>
<dbReference type="PRINTS" id="PR00113">
    <property type="entry name" value="ALKPHPHTASE"/>
</dbReference>
<evidence type="ECO:0000256" key="1">
    <source>
        <dbReference type="ARBA" id="ARBA00022553"/>
    </source>
</evidence>
<dbReference type="AlphaFoldDB" id="A0A382AFT6"/>
<evidence type="ECO:0008006" key="3">
    <source>
        <dbReference type="Google" id="ProtNLM"/>
    </source>
</evidence>
<dbReference type="EMBL" id="UINC01025229">
    <property type="protein sequence ID" value="SVB00420.1"/>
    <property type="molecule type" value="Genomic_DNA"/>
</dbReference>
<keyword evidence="1" id="KW-0597">Phosphoprotein</keyword>
<gene>
    <name evidence="2" type="ORF">METZ01_LOCUS153274</name>
</gene>
<dbReference type="InterPro" id="IPR001952">
    <property type="entry name" value="Alkaline_phosphatase"/>
</dbReference>
<dbReference type="Gene3D" id="3.40.720.10">
    <property type="entry name" value="Alkaline Phosphatase, subunit A"/>
    <property type="match status" value="1"/>
</dbReference>
<accession>A0A382AFT6</accession>
<protein>
    <recommendedName>
        <fullName evidence="3">Alkaline phosphatase</fullName>
    </recommendedName>
</protein>